<dbReference type="FunFam" id="1.20.1070.10:FF:000368">
    <property type="entry name" value="Predicted protein"/>
    <property type="match status" value="2"/>
</dbReference>
<evidence type="ECO:0000313" key="9">
    <source>
        <dbReference type="EMBL" id="RMX59035.1"/>
    </source>
</evidence>
<keyword evidence="5" id="KW-0675">Receptor</keyword>
<accession>A0A3M6UZE3</accession>
<comment type="subcellular location">
    <subcellularLocation>
        <location evidence="1">Membrane</location>
    </subcellularLocation>
</comment>
<dbReference type="SUPFAM" id="SSF81321">
    <property type="entry name" value="Family A G protein-coupled receptor-like"/>
    <property type="match status" value="3"/>
</dbReference>
<feature type="transmembrane region" description="Helical" evidence="7">
    <location>
        <begin position="553"/>
        <end position="582"/>
    </location>
</feature>
<dbReference type="CDD" id="cd00637">
    <property type="entry name" value="7tm_classA_rhodopsin-like"/>
    <property type="match status" value="2"/>
</dbReference>
<feature type="transmembrane region" description="Helical" evidence="7">
    <location>
        <begin position="697"/>
        <end position="721"/>
    </location>
</feature>
<gene>
    <name evidence="9" type="ORF">pdam_00009964</name>
</gene>
<dbReference type="InterPro" id="IPR017452">
    <property type="entry name" value="GPCR_Rhodpsn_7TM"/>
</dbReference>
<feature type="compositionally biased region" description="Polar residues" evidence="6">
    <location>
        <begin position="786"/>
        <end position="800"/>
    </location>
</feature>
<feature type="domain" description="G-protein coupled receptors family 1 profile" evidence="8">
    <location>
        <begin position="182"/>
        <end position="436"/>
    </location>
</feature>
<keyword evidence="4 7" id="KW-0472">Membrane</keyword>
<proteinExistence type="inferred from homology"/>
<comment type="similarity">
    <text evidence="5">Belongs to the G-protein coupled receptor 1 family.</text>
</comment>
<dbReference type="PRINTS" id="PR00237">
    <property type="entry name" value="GPCRRHODOPSN"/>
</dbReference>
<feature type="transmembrane region" description="Helical" evidence="7">
    <location>
        <begin position="483"/>
        <end position="507"/>
    </location>
</feature>
<feature type="transmembrane region" description="Helical" evidence="7">
    <location>
        <begin position="102"/>
        <end position="123"/>
    </location>
</feature>
<evidence type="ECO:0000313" key="10">
    <source>
        <dbReference type="Proteomes" id="UP000275408"/>
    </source>
</evidence>
<evidence type="ECO:0000256" key="6">
    <source>
        <dbReference type="SAM" id="MobiDB-lite"/>
    </source>
</evidence>
<feature type="transmembrane region" description="Helical" evidence="7">
    <location>
        <begin position="381"/>
        <end position="405"/>
    </location>
</feature>
<feature type="domain" description="G-protein coupled receptors family 1 profile" evidence="8">
    <location>
        <begin position="499"/>
        <end position="753"/>
    </location>
</feature>
<feature type="transmembrane region" description="Helical" evidence="7">
    <location>
        <begin position="289"/>
        <end position="308"/>
    </location>
</feature>
<feature type="transmembrane region" description="Helical" evidence="7">
    <location>
        <begin position="650"/>
        <end position="676"/>
    </location>
</feature>
<dbReference type="EMBL" id="RCHS01000400">
    <property type="protein sequence ID" value="RMX59035.1"/>
    <property type="molecule type" value="Genomic_DNA"/>
</dbReference>
<dbReference type="GO" id="GO:0016020">
    <property type="term" value="C:membrane"/>
    <property type="evidence" value="ECO:0007669"/>
    <property type="project" value="UniProtKB-SubCell"/>
</dbReference>
<evidence type="ECO:0000256" key="4">
    <source>
        <dbReference type="ARBA" id="ARBA00023136"/>
    </source>
</evidence>
<dbReference type="AlphaFoldDB" id="A0A3M6UZE3"/>
<organism evidence="9 10">
    <name type="scientific">Pocillopora damicornis</name>
    <name type="common">Cauliflower coral</name>
    <name type="synonym">Millepora damicornis</name>
    <dbReference type="NCBI Taxonomy" id="46731"/>
    <lineage>
        <taxon>Eukaryota</taxon>
        <taxon>Metazoa</taxon>
        <taxon>Cnidaria</taxon>
        <taxon>Anthozoa</taxon>
        <taxon>Hexacorallia</taxon>
        <taxon>Scleractinia</taxon>
        <taxon>Astrocoeniina</taxon>
        <taxon>Pocilloporidae</taxon>
        <taxon>Pocillopora</taxon>
    </lineage>
</organism>
<feature type="transmembrane region" description="Helical" evidence="7">
    <location>
        <begin position="519"/>
        <end position="541"/>
    </location>
</feature>
<evidence type="ECO:0000256" key="7">
    <source>
        <dbReference type="SAM" id="Phobius"/>
    </source>
</evidence>
<dbReference type="SMART" id="SM01381">
    <property type="entry name" value="7TM_GPCR_Srsx"/>
    <property type="match status" value="1"/>
</dbReference>
<feature type="transmembrane region" description="Helical" evidence="7">
    <location>
        <begin position="202"/>
        <end position="219"/>
    </location>
</feature>
<reference evidence="9 10" key="1">
    <citation type="journal article" date="2018" name="Sci. Rep.">
        <title>Comparative analysis of the Pocillopora damicornis genome highlights role of immune system in coral evolution.</title>
        <authorList>
            <person name="Cunning R."/>
            <person name="Bay R.A."/>
            <person name="Gillette P."/>
            <person name="Baker A.C."/>
            <person name="Traylor-Knowles N."/>
        </authorList>
    </citation>
    <scope>NUCLEOTIDE SEQUENCE [LARGE SCALE GENOMIC DNA]</scope>
    <source>
        <strain evidence="9">RSMAS</strain>
        <tissue evidence="9">Whole animal</tissue>
    </source>
</reference>
<dbReference type="OrthoDB" id="5961208at2759"/>
<dbReference type="PROSITE" id="PS00237">
    <property type="entry name" value="G_PROTEIN_RECEP_F1_1"/>
    <property type="match status" value="2"/>
</dbReference>
<feature type="transmembrane region" description="Helical" evidence="7">
    <location>
        <begin position="603"/>
        <end position="623"/>
    </location>
</feature>
<keyword evidence="10" id="KW-1185">Reference proteome</keyword>
<dbReference type="PANTHER" id="PTHR45698">
    <property type="entry name" value="TRACE AMINE-ASSOCIATED RECEPTOR 19N-RELATED"/>
    <property type="match status" value="1"/>
</dbReference>
<evidence type="ECO:0000256" key="1">
    <source>
        <dbReference type="ARBA" id="ARBA00004370"/>
    </source>
</evidence>
<feature type="transmembrane region" description="Helical" evidence="7">
    <location>
        <begin position="248"/>
        <end position="269"/>
    </location>
</feature>
<evidence type="ECO:0000259" key="8">
    <source>
        <dbReference type="PROSITE" id="PS50262"/>
    </source>
</evidence>
<protein>
    <recommendedName>
        <fullName evidence="8">G-protein coupled receptors family 1 profile domain-containing protein</fullName>
    </recommendedName>
</protein>
<dbReference type="InterPro" id="IPR000276">
    <property type="entry name" value="GPCR_Rhodpsn"/>
</dbReference>
<dbReference type="PROSITE" id="PS50262">
    <property type="entry name" value="G_PROTEIN_RECEP_F1_2"/>
    <property type="match status" value="3"/>
</dbReference>
<feature type="transmembrane region" description="Helical" evidence="7">
    <location>
        <begin position="727"/>
        <end position="756"/>
    </location>
</feature>
<dbReference type="GO" id="GO:0004930">
    <property type="term" value="F:G protein-coupled receptor activity"/>
    <property type="evidence" value="ECO:0007669"/>
    <property type="project" value="UniProtKB-KW"/>
</dbReference>
<dbReference type="Gene3D" id="1.20.1070.10">
    <property type="entry name" value="Rhodopsin 7-helix transmembrane proteins"/>
    <property type="match status" value="3"/>
</dbReference>
<name>A0A3M6UZE3_POCDA</name>
<dbReference type="Pfam" id="PF00001">
    <property type="entry name" value="7tm_1"/>
    <property type="match status" value="3"/>
</dbReference>
<dbReference type="PANTHER" id="PTHR45698:SF1">
    <property type="entry name" value="TRACE AMINE-ASSOCIATED RECEPTOR 13C-LIKE"/>
    <property type="match status" value="1"/>
</dbReference>
<feature type="transmembrane region" description="Helical" evidence="7">
    <location>
        <begin position="328"/>
        <end position="351"/>
    </location>
</feature>
<keyword evidence="3 7" id="KW-1133">Transmembrane helix</keyword>
<sequence>MSFRGGRDVDRLISAIRRRTRCSLACVTFYHVCSHCRDNDINPPHRCGHHRTPMNYLLANLAISDIMFASFQAPNHILKRAFTHPKGTVGSTLCKVLTNGNVAWIGAAASAVTLVAIAVERYFAVACPIGTQRKLTKQKVKGVLKVRKRATLSVITFLIMSEPAEIAVTSILALLIIANIIGNCLVCLVIKKYRDMRTPINYLLANLAVSDIVFALFIAPNHVLKKSFNHPDNTIGSVLCKVLTGGNVAWIGVASSALTLVVISVERFYTVTSPVSSNAKLTMRKVKTIIPACWSIGALFSIPIFLVTTYDKTTRKCKWNWHEQWMGAVYDTIWLVLLALIPLLVMTGLYSKVVYMLWFKRNEENELAFQQKGVLKVRKRVTLSMITVSAIFGACWITGLLAYILSHLDIFIFGSVSYVVSDTLFMFNSAINPYIYALLNERFRQKLRLLCSANRTPRKVSIDRIIQVSQFRKPLVMPESADVAVTTMLALLIIADISGNCLVCLVIKKNKDMRTPFNYLLVNLAVSDIMFATFIAPNHVFEDSFTHPKGTTGLVVCLVITAGNVAWIGAASSSVTLTAIAVERYCTVTSPDGSNGKLTKKKLKAIISGCWIFSVALNMPLFLATRFDSSISDCKWIWPEKWIGAAYDSVWLVLLAIIPLTVMTGLYSKVVYMLWFKRNEENEVAHQQKGVLKVRKRVTLSVITVSAIFGACWITGLLIYILSYLDILLFGSISYVLSDTLFMINSAINPFVYALLNERFRHKIKILCRTRRISRVHTSSKHGIGPQNNTSPVTDTVNVQ</sequence>
<feature type="region of interest" description="Disordered" evidence="6">
    <location>
        <begin position="778"/>
        <end position="800"/>
    </location>
</feature>
<evidence type="ECO:0000256" key="3">
    <source>
        <dbReference type="ARBA" id="ARBA00022989"/>
    </source>
</evidence>
<comment type="caution">
    <text evidence="9">The sequence shown here is derived from an EMBL/GenBank/DDBJ whole genome shotgun (WGS) entry which is preliminary data.</text>
</comment>
<feature type="domain" description="G-protein coupled receptors family 1 profile" evidence="8">
    <location>
        <begin position="27"/>
        <end position="161"/>
    </location>
</feature>
<evidence type="ECO:0000256" key="2">
    <source>
        <dbReference type="ARBA" id="ARBA00022692"/>
    </source>
</evidence>
<evidence type="ECO:0000256" key="5">
    <source>
        <dbReference type="RuleBase" id="RU000688"/>
    </source>
</evidence>
<keyword evidence="5" id="KW-0807">Transducer</keyword>
<feature type="transmembrane region" description="Helical" evidence="7">
    <location>
        <begin position="166"/>
        <end position="190"/>
    </location>
</feature>
<keyword evidence="2 5" id="KW-0812">Transmembrane</keyword>
<dbReference type="Proteomes" id="UP000275408">
    <property type="component" value="Unassembled WGS sequence"/>
</dbReference>
<keyword evidence="5" id="KW-0297">G-protein coupled receptor</keyword>